<organism evidence="6 7">
    <name type="scientific">Thalassovita taeanensis</name>
    <dbReference type="NCBI Taxonomy" id="657014"/>
    <lineage>
        <taxon>Bacteria</taxon>
        <taxon>Pseudomonadati</taxon>
        <taxon>Pseudomonadota</taxon>
        <taxon>Alphaproteobacteria</taxon>
        <taxon>Rhodobacterales</taxon>
        <taxon>Roseobacteraceae</taxon>
        <taxon>Thalassovita</taxon>
    </lineage>
</organism>
<dbReference type="OrthoDB" id="9771883at2"/>
<evidence type="ECO:0000256" key="3">
    <source>
        <dbReference type="ARBA" id="ARBA00023239"/>
    </source>
</evidence>
<gene>
    <name evidence="6" type="ORF">SAMN04488092_10939</name>
</gene>
<dbReference type="InterPro" id="IPR001753">
    <property type="entry name" value="Enoyl-CoA_hydra/iso"/>
</dbReference>
<protein>
    <submittedName>
        <fullName evidence="6">Enoyl-CoA hydratase/carnithine racemase</fullName>
    </submittedName>
</protein>
<evidence type="ECO:0000256" key="2">
    <source>
        <dbReference type="ARBA" id="ARBA00022963"/>
    </source>
</evidence>
<dbReference type="PANTHER" id="PTHR43612:SF3">
    <property type="entry name" value="TRIFUNCTIONAL ENZYME SUBUNIT ALPHA, MITOCHONDRIAL"/>
    <property type="match status" value="1"/>
</dbReference>
<dbReference type="InterPro" id="IPR050136">
    <property type="entry name" value="FA_oxidation_alpha_subunit"/>
</dbReference>
<evidence type="ECO:0000313" key="7">
    <source>
        <dbReference type="Proteomes" id="UP000198634"/>
    </source>
</evidence>
<keyword evidence="4" id="KW-0511">Multifunctional enzyme</keyword>
<feature type="domain" description="3-hydroxyacyl-CoA dehydrogenase C-terminal" evidence="5">
    <location>
        <begin position="326"/>
        <end position="374"/>
    </location>
</feature>
<dbReference type="Pfam" id="PF00378">
    <property type="entry name" value="ECH_1"/>
    <property type="match status" value="1"/>
</dbReference>
<dbReference type="SUPFAM" id="SSF52096">
    <property type="entry name" value="ClpP/crotonase"/>
    <property type="match status" value="1"/>
</dbReference>
<dbReference type="InterPro" id="IPR006108">
    <property type="entry name" value="3HC_DH_C"/>
</dbReference>
<reference evidence="6 7" key="1">
    <citation type="submission" date="2016-10" db="EMBL/GenBank/DDBJ databases">
        <authorList>
            <person name="de Groot N.N."/>
        </authorList>
    </citation>
    <scope>NUCLEOTIDE SEQUENCE [LARGE SCALE GENOMIC DNA]</scope>
    <source>
        <strain evidence="6 7">DSM 22007</strain>
    </source>
</reference>
<keyword evidence="2" id="KW-0442">Lipid degradation</keyword>
<keyword evidence="2" id="KW-0443">Lipid metabolism</keyword>
<comment type="similarity">
    <text evidence="1">In the central section; belongs to the 3-hydroxyacyl-CoA dehydrogenase family.</text>
</comment>
<evidence type="ECO:0000256" key="1">
    <source>
        <dbReference type="ARBA" id="ARBA00007005"/>
    </source>
</evidence>
<dbReference type="CDD" id="cd06558">
    <property type="entry name" value="crotonase-like"/>
    <property type="match status" value="1"/>
</dbReference>
<dbReference type="AlphaFoldDB" id="A0A1H9HAQ5"/>
<dbReference type="GO" id="GO:0004300">
    <property type="term" value="F:enoyl-CoA hydratase activity"/>
    <property type="evidence" value="ECO:0007669"/>
    <property type="project" value="TreeGrafter"/>
</dbReference>
<dbReference type="Gene3D" id="1.10.1040.50">
    <property type="match status" value="1"/>
</dbReference>
<accession>A0A1H9HAQ5</accession>
<dbReference type="GO" id="GO:0016509">
    <property type="term" value="F:long-chain (3S)-3-hydroxyacyl-CoA dehydrogenase (NAD+) activity"/>
    <property type="evidence" value="ECO:0007669"/>
    <property type="project" value="TreeGrafter"/>
</dbReference>
<dbReference type="InterPro" id="IPR029045">
    <property type="entry name" value="ClpP/crotonase-like_dom_sf"/>
</dbReference>
<name>A0A1H9HAQ5_9RHOB</name>
<dbReference type="PANTHER" id="PTHR43612">
    <property type="entry name" value="TRIFUNCTIONAL ENZYME SUBUNIT ALPHA"/>
    <property type="match status" value="1"/>
</dbReference>
<proteinExistence type="inferred from homology"/>
<evidence type="ECO:0000256" key="4">
    <source>
        <dbReference type="ARBA" id="ARBA00023268"/>
    </source>
</evidence>
<dbReference type="EMBL" id="FOEP01000009">
    <property type="protein sequence ID" value="SEQ59328.1"/>
    <property type="molecule type" value="Genomic_DNA"/>
</dbReference>
<dbReference type="SUPFAM" id="SSF48179">
    <property type="entry name" value="6-phosphogluconate dehydrogenase C-terminal domain-like"/>
    <property type="match status" value="2"/>
</dbReference>
<dbReference type="Gene3D" id="3.90.226.10">
    <property type="entry name" value="2-enoyl-CoA Hydratase, Chain A, domain 1"/>
    <property type="match status" value="1"/>
</dbReference>
<evidence type="ECO:0000259" key="5">
    <source>
        <dbReference type="Pfam" id="PF00725"/>
    </source>
</evidence>
<dbReference type="GO" id="GO:0006635">
    <property type="term" value="P:fatty acid beta-oxidation"/>
    <property type="evidence" value="ECO:0007669"/>
    <property type="project" value="TreeGrafter"/>
</dbReference>
<sequence>MSETRISADGVATITLDTTGSASNALGLDGIARFIASGRELLNDEAIVGIIIAASGDSFVEQFDLRAIQELRGVAPRDVAEFFGPLRAFLRELETSGKPVVAALPGTTSGVGLEIALACHRRIAAQNDSAVFGFPEVIFGLVPSFGGTQRLPRLIGIQRALPLLLTGTEVSAAEAHEMGLVNQLVAPDLLQSAAHDWVLSSLNPTAQSWDKRGFSVPGIDINSVSAHRLFMGLSGSVHARTGGNFPAPHAILSCVYEGLRVPFDIGMKVELAQVIPVVSGDVAQNMIRTILRSSRDNRKDIQVHLGYDGSGAAPLPVVLNQEGALFADRCIRAYLREGCALLKNGVSPTLIENAARAAGMSLGPLLLADQIGLQDTGLDVEPFQRMVVQGRAGKVGGKGFYEHEADQVRLWSGLPGLFALASPQPELSEVRTRLLHAQVLEALRCLEEGVIASPAEADVQSILGWNFARHTGGVYSYFESIGDAKFAEDCLAFQANDGGNFALPNLLLELA</sequence>
<dbReference type="Pfam" id="PF00725">
    <property type="entry name" value="3HCDH"/>
    <property type="match status" value="1"/>
</dbReference>
<dbReference type="InterPro" id="IPR008927">
    <property type="entry name" value="6-PGluconate_DH-like_C_sf"/>
</dbReference>
<evidence type="ECO:0000313" key="6">
    <source>
        <dbReference type="EMBL" id="SEQ59328.1"/>
    </source>
</evidence>
<keyword evidence="3" id="KW-0456">Lyase</keyword>
<dbReference type="RefSeq" id="WP_090270214.1">
    <property type="nucleotide sequence ID" value="NZ_FOEP01000009.1"/>
</dbReference>
<dbReference type="Proteomes" id="UP000198634">
    <property type="component" value="Unassembled WGS sequence"/>
</dbReference>
<keyword evidence="7" id="KW-1185">Reference proteome</keyword>
<dbReference type="STRING" id="657014.SAMN04488092_10939"/>